<dbReference type="GeneID" id="26304589"/>
<evidence type="ECO:0000313" key="3">
    <source>
        <dbReference type="Proteomes" id="UP000053758"/>
    </source>
</evidence>
<dbReference type="Proteomes" id="UP000053758">
    <property type="component" value="Unassembled WGS sequence"/>
</dbReference>
<dbReference type="HOGENOM" id="CLU_541835_0_0_1"/>
<keyword evidence="3" id="KW-1185">Reference proteome</keyword>
<proteinExistence type="predicted"/>
<accession>A0A081CG30</accession>
<name>A0A081CG30_PSEA2</name>
<organism evidence="2">
    <name type="scientific">Pseudozyma antarctica</name>
    <name type="common">Yeast</name>
    <name type="synonym">Candida antarctica</name>
    <dbReference type="NCBI Taxonomy" id="84753"/>
    <lineage>
        <taxon>Eukaryota</taxon>
        <taxon>Fungi</taxon>
        <taxon>Dikarya</taxon>
        <taxon>Basidiomycota</taxon>
        <taxon>Ustilaginomycotina</taxon>
        <taxon>Ustilaginomycetes</taxon>
        <taxon>Ustilaginales</taxon>
        <taxon>Ustilaginaceae</taxon>
        <taxon>Moesziomyces</taxon>
    </lineage>
</organism>
<dbReference type="AlphaFoldDB" id="A0A081CG30"/>
<reference evidence="2" key="1">
    <citation type="submission" date="2014-07" db="EMBL/GenBank/DDBJ databases">
        <title>Draft genome sequence of the yeast Pseudozyma antarctica JCM 10317 known as a producer of lipase B which used in a wide range of industrial applications.</title>
        <authorList>
            <person name="Morita T."/>
            <person name="Saika A."/>
            <person name="Koike H."/>
        </authorList>
    </citation>
    <scope>NUCLEOTIDE SEQUENCE</scope>
    <source>
        <strain evidence="2">JCM 10317</strain>
    </source>
</reference>
<dbReference type="EMBL" id="DF830076">
    <property type="protein sequence ID" value="GAK65626.1"/>
    <property type="molecule type" value="Genomic_DNA"/>
</dbReference>
<feature type="compositionally biased region" description="Basic and acidic residues" evidence="1">
    <location>
        <begin position="61"/>
        <end position="94"/>
    </location>
</feature>
<evidence type="ECO:0000256" key="1">
    <source>
        <dbReference type="SAM" id="MobiDB-lite"/>
    </source>
</evidence>
<feature type="compositionally biased region" description="Basic and acidic residues" evidence="1">
    <location>
        <begin position="219"/>
        <end position="234"/>
    </location>
</feature>
<sequence>MRRGSSAALGADGIRMHIFMDRAHGSFDRALQQQQQQHTAKLDRSQATENDSLSALPLDWEGERSRRGETERSGDAGRPMDGRDSPREFKIDTAQRSEAEDAFLKIARSPRAACLSLNSEARVASPAAAADDDLEIWRGARASKAAMPRAMRSRNHGWGTKLVWPCLIKTRRHAQPKLEEHQSSTLPSSIAVRVKCSIPSAAFALSIAPSTSYGRRSRSNRDDHRTKSPHPAERRNKRHPSGTALGSPPAEAKLPCDSIFALDPHAPMLPSSACAHRRRMALGHCRPSFVVTIASHRLAKGGRPAKASMSAHSLAVPTSYTVHTAAPSDLGGSPNGLAPTPEQHRASTRLVSLSLLCLAVPLVCDPGMSSQLDIQIVGSWVRHPRLCRSIGPTDNALFALMASVTLSAAQLRSRSVTLTPANKAHPLTTPSSPVTPSHPLAASPCPFVLLVAAPSYHLATTISVRHIDQTSTNPIHSRRPSLFLTIRSAHHPLASDWSATLEL</sequence>
<gene>
    <name evidence="2" type="ORF">PAN0_009c3844</name>
</gene>
<evidence type="ECO:0000313" key="2">
    <source>
        <dbReference type="EMBL" id="GAK65626.1"/>
    </source>
</evidence>
<dbReference type="RefSeq" id="XP_014656289.1">
    <property type="nucleotide sequence ID" value="XM_014800803.1"/>
</dbReference>
<feature type="region of interest" description="Disordered" evidence="1">
    <location>
        <begin position="28"/>
        <end position="94"/>
    </location>
</feature>
<protein>
    <submittedName>
        <fullName evidence="2">Uncharacterized protein</fullName>
    </submittedName>
</protein>
<feature type="region of interest" description="Disordered" evidence="1">
    <location>
        <begin position="212"/>
        <end position="250"/>
    </location>
</feature>